<dbReference type="InterPro" id="IPR007522">
    <property type="entry name" value="CRISPR-assoc_prot_TM1795"/>
</dbReference>
<evidence type="ECO:0000259" key="2">
    <source>
        <dbReference type="Pfam" id="PF03787"/>
    </source>
</evidence>
<dbReference type="Proteomes" id="UP001225378">
    <property type="component" value="Chromosome"/>
</dbReference>
<accession>A0AAU7NZJ7</accession>
<evidence type="ECO:0000256" key="1">
    <source>
        <dbReference type="ARBA" id="ARBA00023118"/>
    </source>
</evidence>
<keyword evidence="1" id="KW-0051">Antiviral defense</keyword>
<evidence type="ECO:0000313" key="3">
    <source>
        <dbReference type="EMBL" id="XBS22429.1"/>
    </source>
</evidence>
<dbReference type="Pfam" id="PF03787">
    <property type="entry name" value="RAMPs"/>
    <property type="match status" value="1"/>
</dbReference>
<feature type="domain" description="CRISPR type III-associated protein" evidence="2">
    <location>
        <begin position="9"/>
        <end position="176"/>
    </location>
</feature>
<keyword evidence="4" id="KW-1185">Reference proteome</keyword>
<dbReference type="InterPro" id="IPR005537">
    <property type="entry name" value="RAMP_III_fam"/>
</dbReference>
<name>A0AAU7NZJ7_9GAMM</name>
<organism evidence="3 4">
    <name type="scientific">Methylomarinum roseum</name>
    <dbReference type="NCBI Taxonomy" id="3067653"/>
    <lineage>
        <taxon>Bacteria</taxon>
        <taxon>Pseudomonadati</taxon>
        <taxon>Pseudomonadota</taxon>
        <taxon>Gammaproteobacteria</taxon>
        <taxon>Methylococcales</taxon>
        <taxon>Methylococcaceae</taxon>
        <taxon>Methylomarinum</taxon>
    </lineage>
</organism>
<gene>
    <name evidence="3" type="primary">cmr1</name>
    <name evidence="3" type="ORF">Q9L42_009955</name>
</gene>
<sequence>MQTIEAQYEIVTPMFIGGAHQNDEPEIRPPSVKGALRFWWRAQQWGDCLKSNEGNAHLALKALYRDEAKLFGAAARDDAYGQGLFQLRLKQIDPQGTEKKWPKNNDAGAGFLGYGLDATRNGQPHRWAIKQGKFTVCLSLKPAISSDQVQQLQHSLMLFGLLGGLGSRARRGFGSVAITSLNEKTFNFQNSEDYFEILKKQIASIQLAPSMPLITALNDAIQVAKAGEAPDPRRLMDQLGGAYKEARKKAGKGMAKLPFGLPLAGNKGSSDENNRRSSPLLLHIHPIGNQFVAMATLIPAQFHPDYPEGKELGFYRPILDFMNTLERVYP</sequence>
<dbReference type="AlphaFoldDB" id="A0AAU7NZJ7"/>
<evidence type="ECO:0000313" key="4">
    <source>
        <dbReference type="Proteomes" id="UP001225378"/>
    </source>
</evidence>
<dbReference type="KEGG" id="mech:Q9L42_009955"/>
<protein>
    <submittedName>
        <fullName evidence="3">Type III-B CRISPR module RAMP protein Cmr1</fullName>
    </submittedName>
</protein>
<dbReference type="GO" id="GO:0051607">
    <property type="term" value="P:defense response to virus"/>
    <property type="evidence" value="ECO:0007669"/>
    <property type="project" value="UniProtKB-KW"/>
</dbReference>
<proteinExistence type="predicted"/>
<dbReference type="RefSeq" id="WP_349432705.1">
    <property type="nucleotide sequence ID" value="NZ_CP157743.1"/>
</dbReference>
<reference evidence="3 4" key="1">
    <citation type="journal article" date="2024" name="Microbiology">
        <title>Methylomarinum rosea sp. nov., a novel halophilic methanotrophic bacterium from the hypersaline Lake Elton.</title>
        <authorList>
            <person name="Suleimanov R.Z."/>
            <person name="Oshkin I.Y."/>
            <person name="Danilova O.V."/>
            <person name="Suzina N.E."/>
            <person name="Dedysh S.N."/>
        </authorList>
    </citation>
    <scope>NUCLEOTIDE SEQUENCE [LARGE SCALE GENOMIC DNA]</scope>
    <source>
        <strain evidence="3 4">Ch1-1</strain>
    </source>
</reference>
<dbReference type="EMBL" id="CP157743">
    <property type="protein sequence ID" value="XBS22429.1"/>
    <property type="molecule type" value="Genomic_DNA"/>
</dbReference>
<dbReference type="NCBIfam" id="TIGR01894">
    <property type="entry name" value="cas_TM1795_cmr1"/>
    <property type="match status" value="1"/>
</dbReference>